<name>A0ABU1H3P4_9GAMM</name>
<dbReference type="CDD" id="cd00761">
    <property type="entry name" value="Glyco_tranf_GTA_type"/>
    <property type="match status" value="1"/>
</dbReference>
<comment type="caution">
    <text evidence="1">The sequence shown here is derived from an EMBL/GenBank/DDBJ whole genome shotgun (WGS) entry which is preliminary data.</text>
</comment>
<dbReference type="EC" id="2.4.-.-" evidence="1"/>
<dbReference type="GO" id="GO:0016757">
    <property type="term" value="F:glycosyltransferase activity"/>
    <property type="evidence" value="ECO:0007669"/>
    <property type="project" value="UniProtKB-KW"/>
</dbReference>
<dbReference type="InterPro" id="IPR029044">
    <property type="entry name" value="Nucleotide-diphossugar_trans"/>
</dbReference>
<dbReference type="Proteomes" id="UP001254564">
    <property type="component" value="Unassembled WGS sequence"/>
</dbReference>
<keyword evidence="1" id="KW-0328">Glycosyltransferase</keyword>
<keyword evidence="1" id="KW-0808">Transferase</keyword>
<dbReference type="Gene3D" id="3.90.550.10">
    <property type="entry name" value="Spore Coat Polysaccharide Biosynthesis Protein SpsA, Chain A"/>
    <property type="match status" value="1"/>
</dbReference>
<evidence type="ECO:0000313" key="1">
    <source>
        <dbReference type="EMBL" id="MDR5898925.1"/>
    </source>
</evidence>
<reference evidence="1 2" key="1">
    <citation type="submission" date="2023-04" db="EMBL/GenBank/DDBJ databases">
        <title>A long-awaited taxogenomic arrangement of the family Halomonadaceae.</title>
        <authorList>
            <person name="De La Haba R."/>
            <person name="Chuvochina M."/>
            <person name="Wittouck S."/>
            <person name="Arahal D.R."/>
            <person name="Sanchez-Porro C."/>
            <person name="Hugenholtz P."/>
            <person name="Ventosa A."/>
        </authorList>
    </citation>
    <scope>NUCLEOTIDE SEQUENCE [LARGE SCALE GENOMIC DNA]</scope>
    <source>
        <strain evidence="1 2">DSM 21020</strain>
    </source>
</reference>
<dbReference type="SUPFAM" id="SSF53448">
    <property type="entry name" value="Nucleotide-diphospho-sugar transferases"/>
    <property type="match status" value="1"/>
</dbReference>
<dbReference type="RefSeq" id="WP_309655835.1">
    <property type="nucleotide sequence ID" value="NZ_JARWAN010000010.1"/>
</dbReference>
<gene>
    <name evidence="1" type="ORF">QC823_07970</name>
</gene>
<proteinExistence type="predicted"/>
<organism evidence="1 2">
    <name type="scientific">Vreelandella vilamensis</name>
    <dbReference type="NCBI Taxonomy" id="531309"/>
    <lineage>
        <taxon>Bacteria</taxon>
        <taxon>Pseudomonadati</taxon>
        <taxon>Pseudomonadota</taxon>
        <taxon>Gammaproteobacteria</taxon>
        <taxon>Oceanospirillales</taxon>
        <taxon>Halomonadaceae</taxon>
        <taxon>Vreelandella</taxon>
    </lineage>
</organism>
<evidence type="ECO:0000313" key="2">
    <source>
        <dbReference type="Proteomes" id="UP001254564"/>
    </source>
</evidence>
<keyword evidence="2" id="KW-1185">Reference proteome</keyword>
<sequence>MNEATYRAVLDFASFNSVAALHDFRHQPHKIALLGKSMMWNTIQLAFFRFAAGGKIPPEWFEPNLPAQQDRATKTGHLKLEVVSHCWNYSHFLVYQLSSLVLFPPRKLDVTMTVFYSPEDTKTAELLAFFEKQQAPGVTWNWQPIPRQSLFRRSIGRNRAALATQADWVWFTDCDLMFRENCLDGLSECLQGRNDVLVFPQEERTTDLLTENNPLLQAVNNGPQVLDIDTSSFTSRAITKATGPLQIAHGDVCRRVGYCRAINVYQQPVDTFAKCHEDRAFRWLLRSQGEPIALPGVYRIRHVAKGRYSGNKTRSKLRKTLRIWQSRWRDREQRENS</sequence>
<accession>A0ABU1H3P4</accession>
<dbReference type="EMBL" id="JARWAN010000010">
    <property type="protein sequence ID" value="MDR5898925.1"/>
    <property type="molecule type" value="Genomic_DNA"/>
</dbReference>
<protein>
    <submittedName>
        <fullName evidence="1">Glycosyltransferase family A protein</fullName>
        <ecNumber evidence="1">2.4.-.-</ecNumber>
    </submittedName>
</protein>